<reference evidence="2 3" key="1">
    <citation type="submission" date="2018-06" db="EMBL/GenBank/DDBJ databases">
        <title>A transcriptomic atlas of mushroom development highlights an independent origin of complex multicellularity.</title>
        <authorList>
            <consortium name="DOE Joint Genome Institute"/>
            <person name="Krizsan K."/>
            <person name="Almasi E."/>
            <person name="Merenyi Z."/>
            <person name="Sahu N."/>
            <person name="Viragh M."/>
            <person name="Koszo T."/>
            <person name="Mondo S."/>
            <person name="Kiss B."/>
            <person name="Balint B."/>
            <person name="Kues U."/>
            <person name="Barry K."/>
            <person name="Hegedus J.C."/>
            <person name="Henrissat B."/>
            <person name="Johnson J."/>
            <person name="Lipzen A."/>
            <person name="Ohm R."/>
            <person name="Nagy I."/>
            <person name="Pangilinan J."/>
            <person name="Yan J."/>
            <person name="Xiong Y."/>
            <person name="Grigoriev I.V."/>
            <person name="Hibbett D.S."/>
            <person name="Nagy L.G."/>
        </authorList>
    </citation>
    <scope>NUCLEOTIDE SEQUENCE [LARGE SCALE GENOMIC DNA]</scope>
    <source>
        <strain evidence="2 3">SZMC22713</strain>
    </source>
</reference>
<feature type="region of interest" description="Disordered" evidence="1">
    <location>
        <begin position="302"/>
        <end position="359"/>
    </location>
</feature>
<accession>A0A4Y7PEU6</accession>
<name>A0A4Y7PEU6_9AGAM</name>
<keyword evidence="3" id="KW-1185">Reference proteome</keyword>
<sequence>MGQVRANTSALRKEANFDDALSYLQAQPVSGWLAIVDSHSIIGAGGILTHERSSRNGRVTTNVGQRVSKVMNRWFGDDMMGLIRRPPGARHLRILVLCVCGPIFTVNQSLADLKSIVEGDYLDAIVGFSREVLTPQLVYQALSSFCIAAYTMCHFADTEPWMRVKRAVETGFAGQRTLFEHTPVIVISKGPDGVECTGFGYGSPNRMPWGIEPPACGHCGKHANIKANSKMGELVYEDSEKRSITLYMTKKAKYRCRNCNYRTPYLAMPSGIKLWRNPAVKNHFSYPYPTVFPDIKWTLPETKSASTPATPATSAAPLAHTGRRGQARTKHFKRKRSDEPITTMYDVGSDFDGDSDEDD</sequence>
<dbReference type="OrthoDB" id="2633096at2759"/>
<organism evidence="2 3">
    <name type="scientific">Rickenella mellea</name>
    <dbReference type="NCBI Taxonomy" id="50990"/>
    <lineage>
        <taxon>Eukaryota</taxon>
        <taxon>Fungi</taxon>
        <taxon>Dikarya</taxon>
        <taxon>Basidiomycota</taxon>
        <taxon>Agaricomycotina</taxon>
        <taxon>Agaricomycetes</taxon>
        <taxon>Hymenochaetales</taxon>
        <taxon>Rickenellaceae</taxon>
        <taxon>Rickenella</taxon>
    </lineage>
</organism>
<proteinExistence type="predicted"/>
<feature type="compositionally biased region" description="Basic residues" evidence="1">
    <location>
        <begin position="321"/>
        <end position="335"/>
    </location>
</feature>
<gene>
    <name evidence="2" type="ORF">BD410DRAFT_847059</name>
</gene>
<dbReference type="VEuPathDB" id="FungiDB:BD410DRAFT_847059"/>
<protein>
    <submittedName>
        <fullName evidence="2">Uncharacterized protein</fullName>
    </submittedName>
</protein>
<feature type="compositionally biased region" description="Acidic residues" evidence="1">
    <location>
        <begin position="349"/>
        <end position="359"/>
    </location>
</feature>
<evidence type="ECO:0000256" key="1">
    <source>
        <dbReference type="SAM" id="MobiDB-lite"/>
    </source>
</evidence>
<dbReference type="AlphaFoldDB" id="A0A4Y7PEU6"/>
<evidence type="ECO:0000313" key="2">
    <source>
        <dbReference type="EMBL" id="TDL13332.1"/>
    </source>
</evidence>
<evidence type="ECO:0000313" key="3">
    <source>
        <dbReference type="Proteomes" id="UP000294933"/>
    </source>
</evidence>
<dbReference type="EMBL" id="ML170712">
    <property type="protein sequence ID" value="TDL13332.1"/>
    <property type="molecule type" value="Genomic_DNA"/>
</dbReference>
<dbReference type="Proteomes" id="UP000294933">
    <property type="component" value="Unassembled WGS sequence"/>
</dbReference>
<feature type="compositionally biased region" description="Low complexity" evidence="1">
    <location>
        <begin position="304"/>
        <end position="317"/>
    </location>
</feature>